<dbReference type="Gene3D" id="3.40.50.150">
    <property type="entry name" value="Vaccinia Virus protein VP39"/>
    <property type="match status" value="1"/>
</dbReference>
<dbReference type="PANTHER" id="PTHR34203:SF15">
    <property type="entry name" value="SLL1173 PROTEIN"/>
    <property type="match status" value="1"/>
</dbReference>
<dbReference type="SUPFAM" id="SSF53335">
    <property type="entry name" value="S-adenosyl-L-methionine-dependent methyltransferases"/>
    <property type="match status" value="1"/>
</dbReference>
<dbReference type="InterPro" id="IPR029063">
    <property type="entry name" value="SAM-dependent_MTases_sf"/>
</dbReference>
<keyword evidence="2" id="KW-0489">Methyltransferase</keyword>
<keyword evidence="3" id="KW-1185">Reference proteome</keyword>
<protein>
    <submittedName>
        <fullName evidence="2">FkbM family methyltransferase</fullName>
    </submittedName>
</protein>
<dbReference type="RefSeq" id="WP_322455678.1">
    <property type="nucleotide sequence ID" value="NZ_CP141059.1"/>
</dbReference>
<organism evidence="2 3">
    <name type="scientific">Nocardioides bizhenqiangii</name>
    <dbReference type="NCBI Taxonomy" id="3095076"/>
    <lineage>
        <taxon>Bacteria</taxon>
        <taxon>Bacillati</taxon>
        <taxon>Actinomycetota</taxon>
        <taxon>Actinomycetes</taxon>
        <taxon>Propionibacteriales</taxon>
        <taxon>Nocardioidaceae</taxon>
        <taxon>Nocardioides</taxon>
    </lineage>
</organism>
<dbReference type="Proteomes" id="UP001327225">
    <property type="component" value="Chromosome"/>
</dbReference>
<evidence type="ECO:0000313" key="3">
    <source>
        <dbReference type="Proteomes" id="UP001327225"/>
    </source>
</evidence>
<evidence type="ECO:0000259" key="1">
    <source>
        <dbReference type="Pfam" id="PF05050"/>
    </source>
</evidence>
<dbReference type="PANTHER" id="PTHR34203">
    <property type="entry name" value="METHYLTRANSFERASE, FKBM FAMILY PROTEIN"/>
    <property type="match status" value="1"/>
</dbReference>
<proteinExistence type="predicted"/>
<feature type="domain" description="Methyltransferase FkbM" evidence="1">
    <location>
        <begin position="67"/>
        <end position="214"/>
    </location>
</feature>
<sequence>MKDPAVGSETPAVLECKITANRYGTYCVPASSAQRPAAQAVLRGQVYEKDTIAFMTAHCGDHDIVHAGTYFGDFLPALSAAISPDAKVWAFEPNSESHRCAEITMLLNRIANVELRHAGLGATSSTSFVQTTNARGRALGGTSRIVSEVLPGATAESVDVVAIDDVVPADRTVGILQLDVEGYEREALTGAFATIRRCRPILVLEQQPSHAFLDEDWFADNVLSIGYELAQRMHLNRVYRPV</sequence>
<dbReference type="GO" id="GO:0008168">
    <property type="term" value="F:methyltransferase activity"/>
    <property type="evidence" value="ECO:0007669"/>
    <property type="project" value="UniProtKB-KW"/>
</dbReference>
<accession>A0ABZ0ZLL9</accession>
<dbReference type="InterPro" id="IPR052514">
    <property type="entry name" value="SAM-dependent_MTase"/>
</dbReference>
<keyword evidence="2" id="KW-0808">Transferase</keyword>
<reference evidence="3" key="1">
    <citation type="submission" date="2023-12" db="EMBL/GenBank/DDBJ databases">
        <title>Novel species in genus Nocardioides.</title>
        <authorList>
            <person name="Zhou H."/>
        </authorList>
    </citation>
    <scope>NUCLEOTIDE SEQUENCE [LARGE SCALE GENOMIC DNA]</scope>
    <source>
        <strain evidence="3">HM61</strain>
    </source>
</reference>
<dbReference type="Pfam" id="PF05050">
    <property type="entry name" value="Methyltransf_21"/>
    <property type="match status" value="1"/>
</dbReference>
<gene>
    <name evidence="2" type="ORF">SHK19_14440</name>
</gene>
<name>A0ABZ0ZLL9_9ACTN</name>
<dbReference type="NCBIfam" id="TIGR01444">
    <property type="entry name" value="fkbM_fam"/>
    <property type="match status" value="1"/>
</dbReference>
<dbReference type="EMBL" id="CP141059">
    <property type="protein sequence ID" value="WQQ25160.1"/>
    <property type="molecule type" value="Genomic_DNA"/>
</dbReference>
<dbReference type="GO" id="GO:0032259">
    <property type="term" value="P:methylation"/>
    <property type="evidence" value="ECO:0007669"/>
    <property type="project" value="UniProtKB-KW"/>
</dbReference>
<dbReference type="InterPro" id="IPR006342">
    <property type="entry name" value="FkbM_mtfrase"/>
</dbReference>
<evidence type="ECO:0000313" key="2">
    <source>
        <dbReference type="EMBL" id="WQQ25160.1"/>
    </source>
</evidence>